<protein>
    <submittedName>
        <fullName evidence="1">Uncharacterized protein</fullName>
    </submittedName>
</protein>
<dbReference type="Proteomes" id="UP001143545">
    <property type="component" value="Unassembled WGS sequence"/>
</dbReference>
<evidence type="ECO:0000313" key="2">
    <source>
        <dbReference type="Proteomes" id="UP001143545"/>
    </source>
</evidence>
<organism evidence="1 2">
    <name type="scientific">Neptunitalea chrysea</name>
    <dbReference type="NCBI Taxonomy" id="1647581"/>
    <lineage>
        <taxon>Bacteria</taxon>
        <taxon>Pseudomonadati</taxon>
        <taxon>Bacteroidota</taxon>
        <taxon>Flavobacteriia</taxon>
        <taxon>Flavobacteriales</taxon>
        <taxon>Flavobacteriaceae</taxon>
        <taxon>Neptunitalea</taxon>
    </lineage>
</organism>
<keyword evidence="2" id="KW-1185">Reference proteome</keyword>
<name>A0A9W6B718_9FLAO</name>
<reference evidence="1" key="1">
    <citation type="submission" date="2022-07" db="EMBL/GenBank/DDBJ databases">
        <title>Taxonomy of Novel Oxalotrophic and Methylotrophic Bacteria.</title>
        <authorList>
            <person name="Sahin N."/>
            <person name="Tani A."/>
        </authorList>
    </citation>
    <scope>NUCLEOTIDE SEQUENCE</scope>
    <source>
        <strain evidence="1">AM327</strain>
    </source>
</reference>
<sequence length="122" mass="13870">MKKIVIIVALFMLCKPIIPVLEYIVFYDYIKNELCENKDKPAMHCNGKCHLAKQLAKASDAEKETKDKKQFSLETSIVFCQELPAGIGLDLCCTDLGNTIIKYYNSLYTHLRISTLLRPPIS</sequence>
<gene>
    <name evidence="1" type="ORF">NBRC110019_15070</name>
</gene>
<dbReference type="EMBL" id="BRVP01000009">
    <property type="protein sequence ID" value="GLB52467.1"/>
    <property type="molecule type" value="Genomic_DNA"/>
</dbReference>
<dbReference type="AlphaFoldDB" id="A0A9W6B718"/>
<proteinExistence type="predicted"/>
<comment type="caution">
    <text evidence="1">The sequence shown here is derived from an EMBL/GenBank/DDBJ whole genome shotgun (WGS) entry which is preliminary data.</text>
</comment>
<evidence type="ECO:0000313" key="1">
    <source>
        <dbReference type="EMBL" id="GLB52467.1"/>
    </source>
</evidence>
<dbReference type="RefSeq" id="WP_281753758.1">
    <property type="nucleotide sequence ID" value="NZ_BRVP01000009.1"/>
</dbReference>
<accession>A0A9W6B718</accession>